<evidence type="ECO:0000259" key="11">
    <source>
        <dbReference type="Pfam" id="PF13193"/>
    </source>
</evidence>
<dbReference type="Pfam" id="PF00501">
    <property type="entry name" value="AMP-binding"/>
    <property type="match status" value="1"/>
</dbReference>
<dbReference type="InterPro" id="IPR025110">
    <property type="entry name" value="AMP-bd_C"/>
</dbReference>
<dbReference type="SUPFAM" id="SSF56801">
    <property type="entry name" value="Acetyl-CoA synthetase-like"/>
    <property type="match status" value="1"/>
</dbReference>
<reference evidence="12 13" key="1">
    <citation type="submission" date="2024-08" db="EMBL/GenBank/DDBJ databases">
        <authorList>
            <person name="Cucini C."/>
            <person name="Frati F."/>
        </authorList>
    </citation>
    <scope>NUCLEOTIDE SEQUENCE [LARGE SCALE GENOMIC DNA]</scope>
</reference>
<dbReference type="Pfam" id="PF13193">
    <property type="entry name" value="AMP-binding_C"/>
    <property type="match status" value="1"/>
</dbReference>
<name>A0ABP1REN1_9HEXA</name>
<evidence type="ECO:0000313" key="12">
    <source>
        <dbReference type="EMBL" id="CAL8126312.1"/>
    </source>
</evidence>
<dbReference type="NCBIfam" id="NF006134">
    <property type="entry name" value="PRK08279.1"/>
    <property type="match status" value="1"/>
</dbReference>
<keyword evidence="2" id="KW-0436">Ligase</keyword>
<dbReference type="PANTHER" id="PTHR43107">
    <property type="entry name" value="LONG-CHAIN FATTY ACID TRANSPORT PROTEIN"/>
    <property type="match status" value="1"/>
</dbReference>
<comment type="caution">
    <text evidence="12">The sequence shown here is derived from an EMBL/GenBank/DDBJ whole genome shotgun (WGS) entry which is preliminary data.</text>
</comment>
<protein>
    <recommendedName>
        <fullName evidence="6">Long-chain-fatty-acid--CoA ligase</fullName>
    </recommendedName>
</protein>
<keyword evidence="4" id="KW-0067">ATP-binding</keyword>
<proteinExistence type="inferred from homology"/>
<evidence type="ECO:0000256" key="7">
    <source>
        <dbReference type="ARBA" id="ARBA00048666"/>
    </source>
</evidence>
<feature type="transmembrane region" description="Helical" evidence="9">
    <location>
        <begin position="204"/>
        <end position="225"/>
    </location>
</feature>
<dbReference type="Gene3D" id="3.30.300.30">
    <property type="match status" value="1"/>
</dbReference>
<evidence type="ECO:0000256" key="1">
    <source>
        <dbReference type="ARBA" id="ARBA00006432"/>
    </source>
</evidence>
<keyword evidence="9" id="KW-1133">Transmembrane helix</keyword>
<keyword evidence="13" id="KW-1185">Reference proteome</keyword>
<sequence length="831" mass="92111">MVYIMQNLLTQVEGNMRKPKMSGKKISTTPRVESCCPGQEQVANGSVVRSGKHQISNHNHISSDRRNSSDKSLTNGHAKFLENSNYSNGQLQTSESINSVSRSTTNGTERKKSLQSSILSNSQNGVTLQSLKETGVLNQRSNALSPTNKVFRKGDSSATSKGQTLSDHSQTGTSSLLSTSLKGITVLGVISAMAAIGIASTGDWLALLIICAQLVAVALLIFAVLKYRWFYVALMTVRRDIKGGYRYAKILFSIGRAQRYNESVISLFDKNVKKHPNKVCFYFEEEVWNFRDVDEASNRVANYFASQGLKKGDCVSVFMENRPEYVCVWLGLSKIGIIPALINFHLRLQPLKHSIEVAKSKALIFGRELGGAIQEVVDLGLVSDLPLFATGKLEQDSVIIKNSLDLDSELDKSPITPPKLTEKINFTDKLLYIYTSGTTGLPKAAIIKNSRFLFFTMGIHNFMGISKNEVIYDPLPLYHTAGGMLGVGQALIFGCTAVLRRKFSARAYFKDCAKYNCSAAQYIGEICRYLLSTPPSPDDKNHHIRMMFGNGLRPQIWETFSKRFNIKTISEFYGATEGNCNIINIDNHVGSVGFISMIAPFIYPVTLIRIDEATGEPIRDPKTGLVMRCKPDEPGELVGKIIENHPVREFEGYADSTATTKKIVRGVFNRTDAVFRTGDVLVMDEFGYFYFKDRTGDTFRWKGENCSTAEVEAVVSNVCGLKDAVVYGVEIPGADGRAGMAAILDPEETVDMSSLAAGVTRALPSYARPLFVRVVKQIDMTGTYKMKKIDLQKDGYDVTRVSEKIYFFTGGKYVLLDNELYSKIQNCEVRV</sequence>
<evidence type="ECO:0000313" key="13">
    <source>
        <dbReference type="Proteomes" id="UP001642540"/>
    </source>
</evidence>
<dbReference type="InterPro" id="IPR020845">
    <property type="entry name" value="AMP-binding_CS"/>
</dbReference>
<evidence type="ECO:0000256" key="5">
    <source>
        <dbReference type="ARBA" id="ARBA00036527"/>
    </source>
</evidence>
<comment type="catalytic activity">
    <reaction evidence="5">
        <text>a very long-chain fatty acid + ATP + CoA = a very long-chain fatty acyl-CoA + AMP + diphosphate</text>
        <dbReference type="Rhea" id="RHEA:54536"/>
        <dbReference type="ChEBI" id="CHEBI:30616"/>
        <dbReference type="ChEBI" id="CHEBI:33019"/>
        <dbReference type="ChEBI" id="CHEBI:57287"/>
        <dbReference type="ChEBI" id="CHEBI:58950"/>
        <dbReference type="ChEBI" id="CHEBI:138261"/>
        <dbReference type="ChEBI" id="CHEBI:456215"/>
    </reaction>
    <physiologicalReaction direction="left-to-right" evidence="5">
        <dbReference type="Rhea" id="RHEA:54537"/>
    </physiologicalReaction>
</comment>
<evidence type="ECO:0000256" key="2">
    <source>
        <dbReference type="ARBA" id="ARBA00022598"/>
    </source>
</evidence>
<organism evidence="12 13">
    <name type="scientific">Orchesella dallaii</name>
    <dbReference type="NCBI Taxonomy" id="48710"/>
    <lineage>
        <taxon>Eukaryota</taxon>
        <taxon>Metazoa</taxon>
        <taxon>Ecdysozoa</taxon>
        <taxon>Arthropoda</taxon>
        <taxon>Hexapoda</taxon>
        <taxon>Collembola</taxon>
        <taxon>Entomobryomorpha</taxon>
        <taxon>Entomobryoidea</taxon>
        <taxon>Orchesellidae</taxon>
        <taxon>Orchesellinae</taxon>
        <taxon>Orchesella</taxon>
    </lineage>
</organism>
<dbReference type="Proteomes" id="UP001642540">
    <property type="component" value="Unassembled WGS sequence"/>
</dbReference>
<feature type="domain" description="AMP-dependent synthetase/ligase" evidence="10">
    <location>
        <begin position="268"/>
        <end position="624"/>
    </location>
</feature>
<gene>
    <name evidence="12" type="ORF">ODALV1_LOCUS21342</name>
</gene>
<evidence type="ECO:0000256" key="6">
    <source>
        <dbReference type="ARBA" id="ARBA00041297"/>
    </source>
</evidence>
<evidence type="ECO:0000256" key="9">
    <source>
        <dbReference type="SAM" id="Phobius"/>
    </source>
</evidence>
<dbReference type="InterPro" id="IPR042099">
    <property type="entry name" value="ANL_N_sf"/>
</dbReference>
<accession>A0ABP1REN1</accession>
<evidence type="ECO:0000256" key="8">
    <source>
        <dbReference type="SAM" id="MobiDB-lite"/>
    </source>
</evidence>
<comment type="catalytic activity">
    <reaction evidence="7">
        <text>tetracosanoate + ATP + CoA = tetracosanoyl-CoA + AMP + diphosphate</text>
        <dbReference type="Rhea" id="RHEA:33639"/>
        <dbReference type="ChEBI" id="CHEBI:30616"/>
        <dbReference type="ChEBI" id="CHEBI:31014"/>
        <dbReference type="ChEBI" id="CHEBI:33019"/>
        <dbReference type="ChEBI" id="CHEBI:57287"/>
        <dbReference type="ChEBI" id="CHEBI:65052"/>
        <dbReference type="ChEBI" id="CHEBI:456215"/>
    </reaction>
    <physiologicalReaction direction="left-to-right" evidence="7">
        <dbReference type="Rhea" id="RHEA:33640"/>
    </physiologicalReaction>
</comment>
<feature type="region of interest" description="Disordered" evidence="8">
    <location>
        <begin position="147"/>
        <end position="175"/>
    </location>
</feature>
<feature type="compositionally biased region" description="Polar residues" evidence="8">
    <location>
        <begin position="156"/>
        <end position="168"/>
    </location>
</feature>
<keyword evidence="3" id="KW-0547">Nucleotide-binding</keyword>
<dbReference type="EMBL" id="CAXLJM020000072">
    <property type="protein sequence ID" value="CAL8126312.1"/>
    <property type="molecule type" value="Genomic_DNA"/>
</dbReference>
<comment type="similarity">
    <text evidence="1">Belongs to the ATP-dependent AMP-binding enzyme family.</text>
</comment>
<dbReference type="InterPro" id="IPR000873">
    <property type="entry name" value="AMP-dep_synth/lig_dom"/>
</dbReference>
<dbReference type="PROSITE" id="PS00455">
    <property type="entry name" value="AMP_BINDING"/>
    <property type="match status" value="1"/>
</dbReference>
<evidence type="ECO:0000256" key="3">
    <source>
        <dbReference type="ARBA" id="ARBA00022741"/>
    </source>
</evidence>
<keyword evidence="9" id="KW-0812">Transmembrane</keyword>
<keyword evidence="9" id="KW-0472">Membrane</keyword>
<evidence type="ECO:0000259" key="10">
    <source>
        <dbReference type="Pfam" id="PF00501"/>
    </source>
</evidence>
<feature type="transmembrane region" description="Helical" evidence="9">
    <location>
        <begin position="179"/>
        <end position="198"/>
    </location>
</feature>
<dbReference type="InterPro" id="IPR045851">
    <property type="entry name" value="AMP-bd_C_sf"/>
</dbReference>
<dbReference type="PANTHER" id="PTHR43107:SF15">
    <property type="entry name" value="FATTY ACID TRANSPORT PROTEIN 3, ISOFORM A"/>
    <property type="match status" value="1"/>
</dbReference>
<feature type="region of interest" description="Disordered" evidence="8">
    <location>
        <begin position="17"/>
        <end position="118"/>
    </location>
</feature>
<dbReference type="Gene3D" id="3.40.50.12780">
    <property type="entry name" value="N-terminal domain of ligase-like"/>
    <property type="match status" value="1"/>
</dbReference>
<feature type="compositionally biased region" description="Polar residues" evidence="8">
    <location>
        <begin position="82"/>
        <end position="107"/>
    </location>
</feature>
<feature type="domain" description="AMP-binding enzyme C-terminal" evidence="11">
    <location>
        <begin position="710"/>
        <end position="785"/>
    </location>
</feature>
<evidence type="ECO:0000256" key="4">
    <source>
        <dbReference type="ARBA" id="ARBA00022840"/>
    </source>
</evidence>